<reference evidence="1" key="1">
    <citation type="submission" date="2022-04" db="EMBL/GenBank/DDBJ databases">
        <title>Shinella lacus sp. nov., a novel member of the genus Shinella from water.</title>
        <authorList>
            <person name="Deng Y."/>
        </authorList>
    </citation>
    <scope>NUCLEOTIDE SEQUENCE</scope>
    <source>
        <strain evidence="1">JCM 31239</strain>
    </source>
</reference>
<accession>A0ABT8XB45</accession>
<name>A0ABT8XB45_9HYPH</name>
<evidence type="ECO:0000313" key="1">
    <source>
        <dbReference type="EMBL" id="MDO6120956.1"/>
    </source>
</evidence>
<dbReference type="EMBL" id="WHSC02000002">
    <property type="protein sequence ID" value="MDO6120956.1"/>
    <property type="molecule type" value="Genomic_DNA"/>
</dbReference>
<organism evidence="1 2">
    <name type="scientific">Shinella curvata</name>
    <dbReference type="NCBI Taxonomy" id="1817964"/>
    <lineage>
        <taxon>Bacteria</taxon>
        <taxon>Pseudomonadati</taxon>
        <taxon>Pseudomonadota</taxon>
        <taxon>Alphaproteobacteria</taxon>
        <taxon>Hyphomicrobiales</taxon>
        <taxon>Rhizobiaceae</taxon>
        <taxon>Shinella</taxon>
    </lineage>
</organism>
<keyword evidence="2" id="KW-1185">Reference proteome</keyword>
<gene>
    <name evidence="1" type="ORF">GB928_007155</name>
</gene>
<protein>
    <submittedName>
        <fullName evidence="1">Uncharacterized protein</fullName>
    </submittedName>
</protein>
<dbReference type="Proteomes" id="UP001177080">
    <property type="component" value="Unassembled WGS sequence"/>
</dbReference>
<evidence type="ECO:0000313" key="2">
    <source>
        <dbReference type="Proteomes" id="UP001177080"/>
    </source>
</evidence>
<comment type="caution">
    <text evidence="1">The sequence shown here is derived from an EMBL/GenBank/DDBJ whole genome shotgun (WGS) entry which is preliminary data.</text>
</comment>
<proteinExistence type="predicted"/>
<dbReference type="RefSeq" id="WP_244761615.1">
    <property type="nucleotide sequence ID" value="NZ_JALJCJ010000004.1"/>
</dbReference>
<sequence length="284" mass="31390">MRPLQGVGAAFQSDREAQAGGEMHVLSLLSTAMFKVDIDGVSASISDLFPDWTTLDRFGVVIDEPFGGIGASHLIQSAMMAYYDAKPSRRTSLTVYPEVYAFHVGKGYGAHAPYDFWPARREVILKTSDPREVLDAINDRGITRIAIPDRPQRDVIHRPKEAEAALDRIASAYVYGAGGRVQNPDVWIEGVDRRTEYNAMQTLRPLRKDKVSKPASTANRPIKEADDDYQKWLVERDADVTSAQRAASSATRNALLQNGLARESYRRVGIKEAIRRLASAGLTG</sequence>